<evidence type="ECO:0000313" key="1">
    <source>
        <dbReference type="EMBL" id="ATA65413.1"/>
    </source>
</evidence>
<reference evidence="2" key="1">
    <citation type="submission" date="2017-06" db="EMBL/GenBank/DDBJ databases">
        <authorList>
            <person name="Zhao X."/>
        </authorList>
    </citation>
    <scope>NUCLEOTIDE SEQUENCE [LARGE SCALE GENOMIC DNA]</scope>
</reference>
<name>A0A289ZT63_9CAUD</name>
<organism evidence="1 2">
    <name type="scientific">Serratia phage vB_SmaM_ 2050HW</name>
    <dbReference type="NCBI Taxonomy" id="2024252"/>
    <lineage>
        <taxon>Viruses</taxon>
        <taxon>Duplodnaviria</taxon>
        <taxon>Heunggongvirae</taxon>
        <taxon>Uroviricota</taxon>
        <taxon>Caudoviricetes</taxon>
        <taxon>Chimalliviridae</taxon>
        <taxon>Moabitevirus</taxon>
        <taxon>Moabitevirus mv2050HW</taxon>
    </lineage>
</organism>
<proteinExistence type="predicted"/>
<protein>
    <submittedName>
        <fullName evidence="1">Uncharacterized protein</fullName>
    </submittedName>
</protein>
<keyword evidence="2" id="KW-1185">Reference proteome</keyword>
<dbReference type="EMBL" id="MF285618">
    <property type="protein sequence ID" value="ATA65413.1"/>
    <property type="molecule type" value="Genomic_DNA"/>
</dbReference>
<gene>
    <name evidence="1" type="ORF">2050HW_00078</name>
</gene>
<accession>A0A289ZT63</accession>
<evidence type="ECO:0000313" key="2">
    <source>
        <dbReference type="Proteomes" id="UP000223363"/>
    </source>
</evidence>
<dbReference type="Proteomes" id="UP000223363">
    <property type="component" value="Segment"/>
</dbReference>
<sequence>MVRQEARFHMAMLLAQYSNRIANRFESSFEHRERVRSSNKAEMLEINEFWSGVLKNDSPEASRYCETLPVDRGIDVWLDSFNSKVLTYILRYW</sequence>